<accession>A0ABP5TCX2</accession>
<organism evidence="1 2">
    <name type="scientific">Dactylosporangium salmoneum</name>
    <dbReference type="NCBI Taxonomy" id="53361"/>
    <lineage>
        <taxon>Bacteria</taxon>
        <taxon>Bacillati</taxon>
        <taxon>Actinomycetota</taxon>
        <taxon>Actinomycetes</taxon>
        <taxon>Micromonosporales</taxon>
        <taxon>Micromonosporaceae</taxon>
        <taxon>Dactylosporangium</taxon>
    </lineage>
</organism>
<name>A0ABP5TCX2_9ACTN</name>
<protein>
    <submittedName>
        <fullName evidence="1">Uncharacterized protein</fullName>
    </submittedName>
</protein>
<dbReference type="Proteomes" id="UP001501444">
    <property type="component" value="Unassembled WGS sequence"/>
</dbReference>
<gene>
    <name evidence="1" type="ORF">GCM10010170_039140</name>
</gene>
<proteinExistence type="predicted"/>
<dbReference type="RefSeq" id="WP_344613868.1">
    <property type="nucleotide sequence ID" value="NZ_BAAARV010000029.1"/>
</dbReference>
<reference evidence="2" key="1">
    <citation type="journal article" date="2019" name="Int. J. Syst. Evol. Microbiol.">
        <title>The Global Catalogue of Microorganisms (GCM) 10K type strain sequencing project: providing services to taxonomists for standard genome sequencing and annotation.</title>
        <authorList>
            <consortium name="The Broad Institute Genomics Platform"/>
            <consortium name="The Broad Institute Genome Sequencing Center for Infectious Disease"/>
            <person name="Wu L."/>
            <person name="Ma J."/>
        </authorList>
    </citation>
    <scope>NUCLEOTIDE SEQUENCE [LARGE SCALE GENOMIC DNA]</scope>
    <source>
        <strain evidence="2">JCM 3272</strain>
    </source>
</reference>
<evidence type="ECO:0000313" key="2">
    <source>
        <dbReference type="Proteomes" id="UP001501444"/>
    </source>
</evidence>
<keyword evidence="2" id="KW-1185">Reference proteome</keyword>
<dbReference type="EMBL" id="BAAARV010000029">
    <property type="protein sequence ID" value="GAA2349878.1"/>
    <property type="molecule type" value="Genomic_DNA"/>
</dbReference>
<sequence>MSTPNTTAPDPTHRRRLADQIANQLYTARLLGGPVRNIHRHPAYLNLRPQLHELLTAAPHVAASRDPDLVRVAYTASGALAVIRLHGPTWSLILSSGRPLPDWLLAVHDAYPLRPRQHRPGHLQALDLSADTLSQSDLRRMCRRIHTALPPAPG</sequence>
<evidence type="ECO:0000313" key="1">
    <source>
        <dbReference type="EMBL" id="GAA2349878.1"/>
    </source>
</evidence>
<comment type="caution">
    <text evidence="1">The sequence shown here is derived from an EMBL/GenBank/DDBJ whole genome shotgun (WGS) entry which is preliminary data.</text>
</comment>